<evidence type="ECO:0000313" key="1">
    <source>
        <dbReference type="EMBL" id="MDP2564447.1"/>
    </source>
</evidence>
<keyword evidence="2" id="KW-1185">Reference proteome</keyword>
<name>A0ABT9FCD2_9GAMM</name>
<organism evidence="1 2">
    <name type="scientific">Pseudoalteromonas marina</name>
    <dbReference type="NCBI Taxonomy" id="267375"/>
    <lineage>
        <taxon>Bacteria</taxon>
        <taxon>Pseudomonadati</taxon>
        <taxon>Pseudomonadota</taxon>
        <taxon>Gammaproteobacteria</taxon>
        <taxon>Alteromonadales</taxon>
        <taxon>Pseudoalteromonadaceae</taxon>
        <taxon>Pseudoalteromonas</taxon>
    </lineage>
</organism>
<protein>
    <submittedName>
        <fullName evidence="1">Uncharacterized protein</fullName>
    </submittedName>
</protein>
<gene>
    <name evidence="1" type="ORF">Q8W34_07355</name>
</gene>
<sequence>MSFVVLGWGKSSVGNSTIQELLRGFGYGVVVQDSHTEHKDVFCRIVVLSSVHDLADYKLSCLNDSPLSKADDVVYVINNSVDSGLLEQELENIGFVVSGCLPKRSYLSEVSEGVGLGCALSQYEVRLFIDNLVSSVGNEHFPLP</sequence>
<reference evidence="1" key="1">
    <citation type="submission" date="2023-07" db="EMBL/GenBank/DDBJ databases">
        <title>Genome content predicts the carbon catabolic preferences of heterotrophic bacteria.</title>
        <authorList>
            <person name="Gralka M."/>
        </authorList>
    </citation>
    <scope>NUCLEOTIDE SEQUENCE</scope>
    <source>
        <strain evidence="1">4G09</strain>
    </source>
</reference>
<dbReference type="Proteomes" id="UP001177212">
    <property type="component" value="Unassembled WGS sequence"/>
</dbReference>
<dbReference type="RefSeq" id="WP_305471724.1">
    <property type="nucleotide sequence ID" value="NZ_JAUYVT010000004.1"/>
</dbReference>
<comment type="caution">
    <text evidence="1">The sequence shown here is derived from an EMBL/GenBank/DDBJ whole genome shotgun (WGS) entry which is preliminary data.</text>
</comment>
<evidence type="ECO:0000313" key="2">
    <source>
        <dbReference type="Proteomes" id="UP001177212"/>
    </source>
</evidence>
<accession>A0ABT9FCD2</accession>
<dbReference type="EMBL" id="JAUYVT010000004">
    <property type="protein sequence ID" value="MDP2564447.1"/>
    <property type="molecule type" value="Genomic_DNA"/>
</dbReference>
<proteinExistence type="predicted"/>